<evidence type="ECO:0000313" key="3">
    <source>
        <dbReference type="Proteomes" id="UP000238220"/>
    </source>
</evidence>
<dbReference type="EMBL" id="PSNW01000012">
    <property type="protein sequence ID" value="PPE72442.1"/>
    <property type="molecule type" value="Genomic_DNA"/>
</dbReference>
<reference evidence="2 3" key="1">
    <citation type="submission" date="2018-02" db="EMBL/GenBank/DDBJ databases">
        <title>Genome sequencing of Solimonas sp. HR-BB.</title>
        <authorList>
            <person name="Lee Y."/>
            <person name="Jeon C.O."/>
        </authorList>
    </citation>
    <scope>NUCLEOTIDE SEQUENCE [LARGE SCALE GENOMIC DNA]</scope>
    <source>
        <strain evidence="2 3">HR-BB</strain>
    </source>
</reference>
<feature type="chain" id="PRO_5015541204" description="Phytase-like domain-containing protein" evidence="1">
    <location>
        <begin position="26"/>
        <end position="299"/>
    </location>
</feature>
<organism evidence="2 3">
    <name type="scientific">Solimonas fluminis</name>
    <dbReference type="NCBI Taxonomy" id="2086571"/>
    <lineage>
        <taxon>Bacteria</taxon>
        <taxon>Pseudomonadati</taxon>
        <taxon>Pseudomonadota</taxon>
        <taxon>Gammaproteobacteria</taxon>
        <taxon>Nevskiales</taxon>
        <taxon>Nevskiaceae</taxon>
        <taxon>Solimonas</taxon>
    </lineage>
</organism>
<dbReference type="AlphaFoldDB" id="A0A2S5TBX8"/>
<keyword evidence="1" id="KW-0732">Signal</keyword>
<dbReference type="PROSITE" id="PS51257">
    <property type="entry name" value="PROKAR_LIPOPROTEIN"/>
    <property type="match status" value="1"/>
</dbReference>
<evidence type="ECO:0000313" key="2">
    <source>
        <dbReference type="EMBL" id="PPE72442.1"/>
    </source>
</evidence>
<dbReference type="OrthoDB" id="9798438at2"/>
<dbReference type="RefSeq" id="WP_104231758.1">
    <property type="nucleotide sequence ID" value="NZ_PSNW01000012.1"/>
</dbReference>
<comment type="caution">
    <text evidence="2">The sequence shown here is derived from an EMBL/GenBank/DDBJ whole genome shotgun (WGS) entry which is preliminary data.</text>
</comment>
<protein>
    <recommendedName>
        <fullName evidence="4">Phytase-like domain-containing protein</fullName>
    </recommendedName>
</protein>
<accession>A0A2S5TBX8</accession>
<sequence length="299" mass="31732">MTLSLRLSSLALLLTLAACSSGSEADGGALREFRIDAPALTESSGLARSQREAGLYWSHNDSGGPAAAYAFDESGRLRGSLVLSGAINLDWEDMSSFSEDGAPRLLLADVGDNGAIRPLLTLHVAEEPALPAGATAELRAAALRTILMAYPDGPRDCESVTVDAQEGFIYLLSKRDAVPRLYRVPLQPVLPLVIAEALGEIAIPRAPAGAQNPEAINWVTGMDFDPSGTRLALVTLTRAYVYERRTGQAWAEALQQSPRALDLPDYPQIEAVTWTADGKALLISSEGSPTPAARIPVGR</sequence>
<feature type="signal peptide" evidence="1">
    <location>
        <begin position="1"/>
        <end position="25"/>
    </location>
</feature>
<dbReference type="Proteomes" id="UP000238220">
    <property type="component" value="Unassembled WGS sequence"/>
</dbReference>
<evidence type="ECO:0000256" key="1">
    <source>
        <dbReference type="SAM" id="SignalP"/>
    </source>
</evidence>
<evidence type="ECO:0008006" key="4">
    <source>
        <dbReference type="Google" id="ProtNLM"/>
    </source>
</evidence>
<dbReference type="SUPFAM" id="SSF75011">
    <property type="entry name" value="3-carboxy-cis,cis-mucoante lactonizing enzyme"/>
    <property type="match status" value="1"/>
</dbReference>
<name>A0A2S5TBX8_9GAMM</name>
<gene>
    <name evidence="2" type="ORF">C3942_18025</name>
</gene>
<keyword evidence="3" id="KW-1185">Reference proteome</keyword>
<proteinExistence type="predicted"/>